<reference evidence="1 2" key="1">
    <citation type="journal article" date="2010" name="Stand. Genomic Sci.">
        <title>Complete genome sequence of Vulcanisaeta distributa type strain (IC-017).</title>
        <authorList>
            <person name="Mavromatis K."/>
            <person name="Sikorski J."/>
            <person name="Pabst E."/>
            <person name="Teshima H."/>
            <person name="Lapidus A."/>
            <person name="Lucas S."/>
            <person name="Nolan M."/>
            <person name="Glavina Del Rio T."/>
            <person name="Cheng J.F."/>
            <person name="Bruce D."/>
            <person name="Goodwin L."/>
            <person name="Pitluck S."/>
            <person name="Liolios K."/>
            <person name="Ivanova N."/>
            <person name="Mikhailova N."/>
            <person name="Pati A."/>
            <person name="Chen A."/>
            <person name="Palaniappan K."/>
            <person name="Land M."/>
            <person name="Hauser L."/>
            <person name="Chang Y.J."/>
            <person name="Jeffries C.D."/>
            <person name="Rohde M."/>
            <person name="Spring S."/>
            <person name="Goker M."/>
            <person name="Wirth R."/>
            <person name="Woyke T."/>
            <person name="Bristow J."/>
            <person name="Eisen J.A."/>
            <person name="Markowitz V."/>
            <person name="Hugenholtz P."/>
            <person name="Klenk H.P."/>
            <person name="Kyrpides N.C."/>
        </authorList>
    </citation>
    <scope>NUCLEOTIDE SEQUENCE [LARGE SCALE GENOMIC DNA]</scope>
    <source>
        <strain evidence="2">DSM 14429 / JCM 11212 / NBRC 100878 / IC-017</strain>
    </source>
</reference>
<keyword evidence="2" id="KW-1185">Reference proteome</keyword>
<dbReference type="KEGG" id="vdi:Vdis_1012"/>
<proteinExistence type="predicted"/>
<dbReference type="AlphaFoldDB" id="E1QQ29"/>
<dbReference type="eggNOG" id="arCOG05654">
    <property type="taxonomic scope" value="Archaea"/>
</dbReference>
<evidence type="ECO:0000313" key="2">
    <source>
        <dbReference type="Proteomes" id="UP000006681"/>
    </source>
</evidence>
<dbReference type="RefSeq" id="WP_013336126.1">
    <property type="nucleotide sequence ID" value="NC_014537.1"/>
</dbReference>
<evidence type="ECO:0000313" key="1">
    <source>
        <dbReference type="EMBL" id="ADN50401.1"/>
    </source>
</evidence>
<dbReference type="HOGENOM" id="CLU_1149872_0_0_2"/>
<name>E1QQ29_VULDI</name>
<dbReference type="GeneID" id="9751942"/>
<reference evidence="2" key="2">
    <citation type="journal article" date="2010" name="Stand. Genomic Sci.">
        <title>Complete genome sequence of Vulcanisaeta distributa type strain (IC-017T).</title>
        <authorList>
            <person name="Mavromatis K."/>
            <person name="Sikorski J."/>
            <person name="Pabst E."/>
            <person name="Teshima H."/>
            <person name="Lapidus A."/>
            <person name="Lucas S."/>
            <person name="Nolan M."/>
            <person name="Glavina Del Rio T."/>
            <person name="Cheng J."/>
            <person name="Bruce D."/>
            <person name="Goodwin L."/>
            <person name="Pitluck S."/>
            <person name="Liolios K."/>
            <person name="Ivanova N."/>
            <person name="Mikhailova N."/>
            <person name="Pati A."/>
            <person name="Chen A."/>
            <person name="Palaniappan K."/>
            <person name="Land M."/>
            <person name="Hauser L."/>
            <person name="Chang Y."/>
            <person name="Jeffries C."/>
            <person name="Rohde M."/>
            <person name="Spring S."/>
            <person name="Goker M."/>
            <person name="Wirth R."/>
            <person name="Woyke T."/>
            <person name="Bristow J."/>
            <person name="Eisen J."/>
            <person name="Markowitz V."/>
            <person name="Hugenholtz P."/>
            <person name="Klenk H."/>
            <person name="Kyrpides N."/>
        </authorList>
    </citation>
    <scope>NUCLEOTIDE SEQUENCE [LARGE SCALE GENOMIC DNA]</scope>
    <source>
        <strain evidence="2">DSM 14429 / JCM 11212 / NBRC 100878 / IC-017</strain>
    </source>
</reference>
<dbReference type="EMBL" id="CP002100">
    <property type="protein sequence ID" value="ADN50401.1"/>
    <property type="molecule type" value="Genomic_DNA"/>
</dbReference>
<dbReference type="OrthoDB" id="28468at2157"/>
<sequence>MNLLIYSPRIEASMPILRNILTVIIKRYKSLSLPLPQEFCRLAVLNPRDAVELLMGFGSSFVRLWGWVPEFLRGIMVMEPSATIDCYDSIERLRRSVDLGVDIARLVIRYRLSGKVDYDTWLGLFRREVGVISLTLPDQSAVVVDDYVQFIKNAARYDNLILLGPLMPTPLDLMVLISIGELSTDYLIGAVNYVITYIGDYVVMSRDLTEAFIRLINDRGYVNFIRSTGLPLIT</sequence>
<dbReference type="Proteomes" id="UP000006681">
    <property type="component" value="Chromosome"/>
</dbReference>
<accession>E1QQ29</accession>
<protein>
    <submittedName>
        <fullName evidence="1">Uncharacterized protein</fullName>
    </submittedName>
</protein>
<gene>
    <name evidence="1" type="ordered locus">Vdis_1012</name>
</gene>
<organism evidence="1 2">
    <name type="scientific">Vulcanisaeta distributa (strain DSM 14429 / JCM 11212 / NBRC 100878 / IC-017)</name>
    <dbReference type="NCBI Taxonomy" id="572478"/>
    <lineage>
        <taxon>Archaea</taxon>
        <taxon>Thermoproteota</taxon>
        <taxon>Thermoprotei</taxon>
        <taxon>Thermoproteales</taxon>
        <taxon>Thermoproteaceae</taxon>
        <taxon>Vulcanisaeta</taxon>
    </lineage>
</organism>